<dbReference type="AlphaFoldDB" id="H0UK68"/>
<evidence type="ECO:0000256" key="4">
    <source>
        <dbReference type="ARBA" id="ARBA00022692"/>
    </source>
</evidence>
<dbReference type="InterPro" id="IPR000715">
    <property type="entry name" value="Glycosyl_transferase_4"/>
</dbReference>
<feature type="transmembrane region" description="Helical" evidence="8">
    <location>
        <begin position="220"/>
        <end position="238"/>
    </location>
</feature>
<evidence type="ECO:0000313" key="9">
    <source>
        <dbReference type="EMBL" id="EHM13077.1"/>
    </source>
</evidence>
<comment type="subcellular location">
    <subcellularLocation>
        <location evidence="1">Cell membrane</location>
        <topology evidence="1">Multi-pass membrane protein</topology>
    </subcellularLocation>
</comment>
<organism evidence="9 10">
    <name type="scientific">Jonquetella anthropi DSM 22815</name>
    <dbReference type="NCBI Taxonomy" id="885272"/>
    <lineage>
        <taxon>Bacteria</taxon>
        <taxon>Thermotogati</taxon>
        <taxon>Synergistota</taxon>
        <taxon>Synergistia</taxon>
        <taxon>Synergistales</taxon>
        <taxon>Dethiosulfovibrionaceae</taxon>
        <taxon>Jonquetella</taxon>
    </lineage>
</organism>
<keyword evidence="6 8" id="KW-0472">Membrane</keyword>
<dbReference type="PANTHER" id="PTHR22926:SF3">
    <property type="entry name" value="UNDECAPRENYL-PHOSPHATE ALPHA-N-ACETYLGLUCOSAMINYL 1-PHOSPHATE TRANSFERASE"/>
    <property type="match status" value="1"/>
</dbReference>
<accession>H0UK68</accession>
<keyword evidence="2" id="KW-1003">Cell membrane</keyword>
<keyword evidence="3 9" id="KW-0808">Transferase</keyword>
<dbReference type="Proteomes" id="UP000003806">
    <property type="component" value="Chromosome"/>
</dbReference>
<feature type="binding site" evidence="7">
    <location>
        <position position="190"/>
    </location>
    <ligand>
        <name>Mg(2+)</name>
        <dbReference type="ChEBI" id="CHEBI:18420"/>
    </ligand>
</feature>
<dbReference type="CDD" id="cd06853">
    <property type="entry name" value="GT_WecA_like"/>
    <property type="match status" value="1"/>
</dbReference>
<feature type="transmembrane region" description="Helical" evidence="8">
    <location>
        <begin position="191"/>
        <end position="208"/>
    </location>
</feature>
<evidence type="ECO:0000256" key="6">
    <source>
        <dbReference type="ARBA" id="ARBA00023136"/>
    </source>
</evidence>
<gene>
    <name evidence="9" type="ORF">JonanDRAFT_0691</name>
</gene>
<dbReference type="OrthoDB" id="9805475at2"/>
<dbReference type="EMBL" id="CM001376">
    <property type="protein sequence ID" value="EHM13077.1"/>
    <property type="molecule type" value="Genomic_DNA"/>
</dbReference>
<dbReference type="PANTHER" id="PTHR22926">
    <property type="entry name" value="PHOSPHO-N-ACETYLMURAMOYL-PENTAPEPTIDE-TRANSFERASE"/>
    <property type="match status" value="1"/>
</dbReference>
<sequence>MLRLALVPEGVSFLWGLLLTPLSIMLAGRFGLIDLPGLRKIHTTPIPRGAGITLWTGFLFWCLVFGPQSQAVRLAATGATMVFFAGYLDDMLSLSPFSRLFIQFAAAVVALSALPSVAVPDYLLYLIWIAGTTNAYNFIDGLNGLALGISSLSFFVLALLGAGLWSGPLAALALGLLPWNFPRAKTFVGDGGVYLLGFLFSVLVVFFIESMHLTFFSKAVLLALVGGVPVIDTLVAVVRRTLAGKSPFYPDRKHLHHRLLDRGLPSWLVVAVLCLFQGFFGLLARLWLIKLRS</sequence>
<evidence type="ECO:0000256" key="2">
    <source>
        <dbReference type="ARBA" id="ARBA00022475"/>
    </source>
</evidence>
<dbReference type="eggNOG" id="COG0472">
    <property type="taxonomic scope" value="Bacteria"/>
</dbReference>
<dbReference type="GO" id="GO:0044038">
    <property type="term" value="P:cell wall macromolecule biosynthetic process"/>
    <property type="evidence" value="ECO:0007669"/>
    <property type="project" value="TreeGrafter"/>
</dbReference>
<evidence type="ECO:0000313" key="10">
    <source>
        <dbReference type="Proteomes" id="UP000003806"/>
    </source>
</evidence>
<evidence type="ECO:0000256" key="8">
    <source>
        <dbReference type="SAM" id="Phobius"/>
    </source>
</evidence>
<dbReference type="STRING" id="885272.JonanDRAFT_0691"/>
<evidence type="ECO:0000256" key="1">
    <source>
        <dbReference type="ARBA" id="ARBA00004651"/>
    </source>
</evidence>
<dbReference type="Pfam" id="PF00953">
    <property type="entry name" value="Glycos_transf_4"/>
    <property type="match status" value="1"/>
</dbReference>
<dbReference type="HOGENOM" id="CLU_023982_2_3_0"/>
<evidence type="ECO:0000256" key="5">
    <source>
        <dbReference type="ARBA" id="ARBA00022989"/>
    </source>
</evidence>
<proteinExistence type="predicted"/>
<keyword evidence="10" id="KW-1185">Reference proteome</keyword>
<keyword evidence="7" id="KW-0479">Metal-binding</keyword>
<feature type="transmembrane region" description="Helical" evidence="8">
    <location>
        <begin position="72"/>
        <end position="88"/>
    </location>
</feature>
<feature type="transmembrane region" description="Helical" evidence="8">
    <location>
        <begin position="154"/>
        <end position="179"/>
    </location>
</feature>
<feature type="transmembrane region" description="Helical" evidence="8">
    <location>
        <begin position="267"/>
        <end position="288"/>
    </location>
</feature>
<reference evidence="9 10" key="1">
    <citation type="submission" date="2011-11" db="EMBL/GenBank/DDBJ databases">
        <title>The Noncontiguous Finished genome of Jonquetella anthropi DSM 22815.</title>
        <authorList>
            <consortium name="US DOE Joint Genome Institute (JGI-PGF)"/>
            <person name="Lucas S."/>
            <person name="Copeland A."/>
            <person name="Lapidus A."/>
            <person name="Glavina del Rio T."/>
            <person name="Dalin E."/>
            <person name="Tice H."/>
            <person name="Bruce D."/>
            <person name="Goodwin L."/>
            <person name="Pitluck S."/>
            <person name="Peters L."/>
            <person name="Mikhailova N."/>
            <person name="Held B."/>
            <person name="Kyrpides N."/>
            <person name="Mavromatis K."/>
            <person name="Ivanova N."/>
            <person name="Markowitz V."/>
            <person name="Cheng J.-F."/>
            <person name="Hugenholtz P."/>
            <person name="Woyke T."/>
            <person name="Wu D."/>
            <person name="Gronow S."/>
            <person name="Wellnitz S."/>
            <person name="Brambilla E."/>
            <person name="Klenk H.-P."/>
            <person name="Eisen J.A."/>
        </authorList>
    </citation>
    <scope>NUCLEOTIDE SEQUENCE [LARGE SCALE GENOMIC DNA]</scope>
    <source>
        <strain evidence="9 10">DSM 22815</strain>
    </source>
</reference>
<dbReference type="RefSeq" id="WP_008520966.1">
    <property type="nucleotide sequence ID" value="NZ_CM001376.1"/>
</dbReference>
<dbReference type="GO" id="GO:0005886">
    <property type="term" value="C:plasma membrane"/>
    <property type="evidence" value="ECO:0007669"/>
    <property type="project" value="UniProtKB-SubCell"/>
</dbReference>
<feature type="transmembrane region" description="Helical" evidence="8">
    <location>
        <begin position="45"/>
        <end position="66"/>
    </location>
</feature>
<dbReference type="GO" id="GO:0009103">
    <property type="term" value="P:lipopolysaccharide biosynthetic process"/>
    <property type="evidence" value="ECO:0007669"/>
    <property type="project" value="TreeGrafter"/>
</dbReference>
<dbReference type="GO" id="GO:0071555">
    <property type="term" value="P:cell wall organization"/>
    <property type="evidence" value="ECO:0007669"/>
    <property type="project" value="TreeGrafter"/>
</dbReference>
<comment type="cofactor">
    <cofactor evidence="7">
        <name>Mg(2+)</name>
        <dbReference type="ChEBI" id="CHEBI:18420"/>
    </cofactor>
</comment>
<evidence type="ECO:0000256" key="3">
    <source>
        <dbReference type="ARBA" id="ARBA00022679"/>
    </source>
</evidence>
<feature type="transmembrane region" description="Helical" evidence="8">
    <location>
        <begin position="12"/>
        <end position="33"/>
    </location>
</feature>
<protein>
    <submittedName>
        <fullName evidence="9">UDP-N-acetylmuramyl pentapeptide phosphotransferase/UDP-N-acetylglucosamine-1-phosphate transferase</fullName>
    </submittedName>
</protein>
<evidence type="ECO:0000256" key="7">
    <source>
        <dbReference type="PIRSR" id="PIRSR600715-1"/>
    </source>
</evidence>
<dbReference type="GO" id="GO:0046872">
    <property type="term" value="F:metal ion binding"/>
    <property type="evidence" value="ECO:0007669"/>
    <property type="project" value="UniProtKB-KW"/>
</dbReference>
<keyword evidence="5 8" id="KW-1133">Transmembrane helix</keyword>
<dbReference type="GO" id="GO:0016780">
    <property type="term" value="F:phosphotransferase activity, for other substituted phosphate groups"/>
    <property type="evidence" value="ECO:0007669"/>
    <property type="project" value="InterPro"/>
</dbReference>
<keyword evidence="7" id="KW-0460">Magnesium</keyword>
<keyword evidence="4 8" id="KW-0812">Transmembrane</keyword>
<feature type="binding site" evidence="7">
    <location>
        <position position="137"/>
    </location>
    <ligand>
        <name>Mg(2+)</name>
        <dbReference type="ChEBI" id="CHEBI:18420"/>
    </ligand>
</feature>
<name>H0UK68_9BACT</name>